<feature type="compositionally biased region" description="Low complexity" evidence="1">
    <location>
        <begin position="9"/>
        <end position="23"/>
    </location>
</feature>
<protein>
    <recommendedName>
        <fullName evidence="4">Mycothiol-dependent maleylpyruvate isomerase metal-binding domain-containing protein</fullName>
    </recommendedName>
</protein>
<dbReference type="InterPro" id="IPR034660">
    <property type="entry name" value="DinB/YfiT-like"/>
</dbReference>
<evidence type="ECO:0000313" key="2">
    <source>
        <dbReference type="EMBL" id="AJE85684.1"/>
    </source>
</evidence>
<sequence length="233" mass="24983">MPDSRTPDAPTAEAEAAATATAPGRRPVTADDLDLAVDLAVTTLRAALDSPDWDAKAGALDWSCWETVEHLCDDLFFYAAQIGPATTPLNGPVPFRWEEERPGGPANLIRADRAAGPAGLLQVLQASAAMLSALVRTKPPTVRAFHVYGISDPEGFAAMGLVEVLVHLHDLAQGLALDWTPPAGLCRAALDRLWPDTPADTDPWATLLWATGRGELPGRARLTAWRWDGRPRD</sequence>
<keyword evidence="3" id="KW-1185">Reference proteome</keyword>
<proteinExistence type="predicted"/>
<dbReference type="EMBL" id="CP010519">
    <property type="protein sequence ID" value="AJE85684.1"/>
    <property type="molecule type" value="Genomic_DNA"/>
</dbReference>
<dbReference type="SUPFAM" id="SSF109854">
    <property type="entry name" value="DinB/YfiT-like putative metalloenzymes"/>
    <property type="match status" value="1"/>
</dbReference>
<organism evidence="2 3">
    <name type="scientific">Streptomyces albus (strain ATCC 21838 / DSM 41398 / FERM P-419 / JCM 4703 / NBRC 107858)</name>
    <dbReference type="NCBI Taxonomy" id="1081613"/>
    <lineage>
        <taxon>Bacteria</taxon>
        <taxon>Bacillati</taxon>
        <taxon>Actinomycetota</taxon>
        <taxon>Actinomycetes</taxon>
        <taxon>Kitasatosporales</taxon>
        <taxon>Streptomycetaceae</taxon>
        <taxon>Streptomyces</taxon>
    </lineage>
</organism>
<reference evidence="2 3" key="1">
    <citation type="submission" date="2015-01" db="EMBL/GenBank/DDBJ databases">
        <title>Enhanced salinomycin production by adjusting the supply of polyketide extender units in Streptomyce albus DSM 41398.</title>
        <authorList>
            <person name="Lu C."/>
        </authorList>
    </citation>
    <scope>NUCLEOTIDE SEQUENCE [LARGE SCALE GENOMIC DNA]</scope>
    <source>
        <strain evidence="3">ATCC 21838 / DSM 41398 / FERM P-419 / JCM 4703 / NBRC 107858</strain>
    </source>
</reference>
<dbReference type="AlphaFoldDB" id="A0A0B5EV74"/>
<dbReference type="Proteomes" id="UP000031523">
    <property type="component" value="Chromosome"/>
</dbReference>
<accession>A0A0B5EV74</accession>
<evidence type="ECO:0008006" key="4">
    <source>
        <dbReference type="Google" id="ProtNLM"/>
    </source>
</evidence>
<feature type="region of interest" description="Disordered" evidence="1">
    <location>
        <begin position="1"/>
        <end position="26"/>
    </location>
</feature>
<dbReference type="KEGG" id="sals:SLNWT_5308"/>
<evidence type="ECO:0000313" key="3">
    <source>
        <dbReference type="Proteomes" id="UP000031523"/>
    </source>
</evidence>
<evidence type="ECO:0000256" key="1">
    <source>
        <dbReference type="SAM" id="MobiDB-lite"/>
    </source>
</evidence>
<gene>
    <name evidence="2" type="ORF">SLNWT_5308</name>
</gene>
<name>A0A0B5EV74_STRA4</name>